<evidence type="ECO:0000256" key="2">
    <source>
        <dbReference type="ARBA" id="ARBA00022525"/>
    </source>
</evidence>
<feature type="domain" description="SD-repeat containing protein B" evidence="6">
    <location>
        <begin position="340"/>
        <end position="389"/>
    </location>
</feature>
<dbReference type="InterPro" id="IPR033764">
    <property type="entry name" value="Sdr_B"/>
</dbReference>
<protein>
    <submittedName>
        <fullName evidence="7">Serine-aspartate repeat-containing protein D</fullName>
    </submittedName>
</protein>
<dbReference type="SUPFAM" id="SSF117074">
    <property type="entry name" value="Hypothetical protein PA1324"/>
    <property type="match status" value="4"/>
</dbReference>
<dbReference type="OrthoDB" id="1758300at2"/>
<gene>
    <name evidence="7" type="primary">sdrD_2</name>
    <name evidence="7" type="ORF">Pan181_39070</name>
</gene>
<proteinExistence type="predicted"/>
<feature type="domain" description="DUF11" evidence="5">
    <location>
        <begin position="864"/>
        <end position="981"/>
    </location>
</feature>
<dbReference type="InterPro" id="IPR051417">
    <property type="entry name" value="SDr/BOS_complex"/>
</dbReference>
<evidence type="ECO:0000259" key="6">
    <source>
        <dbReference type="Pfam" id="PF17210"/>
    </source>
</evidence>
<evidence type="ECO:0000313" key="7">
    <source>
        <dbReference type="EMBL" id="QDU57686.1"/>
    </source>
</evidence>
<keyword evidence="8" id="KW-1185">Reference proteome</keyword>
<name>A0A518ASK4_9BACT</name>
<sequence>MNLHIERLEDRRLLASDLGQISGTVLNDLQNDSNTANDVVVAALPVTLYRDGNANGLFDGAATDAQVDSTTTDASGNYTFTGLTEGTYFVQITPTSGQQVLSGGDLQTISFNASEAMGATGLTIDDFSTVQTITASRSGSDTGTTDASSADGANATDGGVRDLYVEATTVGNVSLTSQFGGSNILSLESSSGTEGIARVSWDGADGDGDAVDENGLSLDFSDSGNNFGMLLNVSADSKPGAEVTVRLTSGSGNSAEATVSIQDQDGLIDGDADEQIVIPFTAFTENVLGTGIDFTDVTAIEVELDFRDPSINGLDARIEVVGVMGYTTKTADFSVLNRMSIGDQVFADFDNDGVLDPGETGIEDVVVSLYEDTDSSGDYTPGDVSGHYDPATDSGATITFSGGADTQTDVASTFSATTTGGENFDISFASGVGSSIVITGDASSGYTVTIGQDYVGDLDSVAAVINANISEISDASFSSGSLVLDMTQGDNASIANVVNITGGTEAGAVGTLAIDITTDDNIETYNGYSINVTEGGGSTDTVTAVLNVGGSSIDINITGTVTAQDIVDAISSISGFTASFDATNSAAGFTALGTSYVEASDSPPGVAPTLAGGDSGASTLSPATADLDLTLNQAAIAGSVTGGSAFAIDTAETDATATFNGFGSTPTGTFVFNGTSAFVGASGNNLTVAFAENNALPVSGSTATLVGNTLTITIGTDDGSADDTPIDLDAVFQALRDNSETDFTDIFTYSDGADVLLATDTTDSLGNYLFEDLTPGDYILRIAESLFDSGEPLEGLVSSTGNESGGVAPDADDNVDDDDNGYALSTFGVVTQAITLVGDAEPTTDGDADANTNLAVDFGFYGFDLTITKDVDMAAVSPGSTLTYTAVVTNNGPSNAYSLAFTDTLPADVTFTSGSSDSGTGTVSHSSGTVTADLGDLAPGASATVTIIVAVDNDATGTLTNTASVAAANESNTSNNSDTAATSVEELIDLQVTKVDDDADADVAPGDTVVYTIDVTNNGPSTATNVVLTDTLPDDVTFNAGSSTPSPDTNVGGVLTYNLGTLASGASTQVIVSVTIDNDFIGTITNTATVTATESESNSANNTAAASSTVAVETSSIEGYVYVDSDNDGVFDPGEAPIAGVTITLTGIDFTSAAVNQTTTTDSNGRYQFSSLLPGTYQVTETDPAFYPDGQDTAGSAGGSVADDDISNITIGSGVEATAYNFGELPPTLSKRRFLASSL</sequence>
<dbReference type="Proteomes" id="UP000315750">
    <property type="component" value="Chromosome"/>
</dbReference>
<keyword evidence="2" id="KW-0964">Secreted</keyword>
<feature type="compositionally biased region" description="Low complexity" evidence="4">
    <location>
        <begin position="135"/>
        <end position="153"/>
    </location>
</feature>
<dbReference type="GO" id="GO:0005576">
    <property type="term" value="C:extracellular region"/>
    <property type="evidence" value="ECO:0007669"/>
    <property type="project" value="UniProtKB-SubCell"/>
</dbReference>
<dbReference type="Pfam" id="PF17210">
    <property type="entry name" value="SdrD_B"/>
    <property type="match status" value="2"/>
</dbReference>
<feature type="domain" description="DUF11" evidence="5">
    <location>
        <begin position="989"/>
        <end position="1107"/>
    </location>
</feature>
<feature type="domain" description="SD-repeat containing protein B" evidence="6">
    <location>
        <begin position="1117"/>
        <end position="1200"/>
    </location>
</feature>
<dbReference type="InterPro" id="IPR013783">
    <property type="entry name" value="Ig-like_fold"/>
</dbReference>
<evidence type="ECO:0000256" key="4">
    <source>
        <dbReference type="SAM" id="MobiDB-lite"/>
    </source>
</evidence>
<dbReference type="KEGG" id="amuc:Pan181_39070"/>
<dbReference type="AlphaFoldDB" id="A0A518ASK4"/>
<reference evidence="7 8" key="1">
    <citation type="submission" date="2019-02" db="EMBL/GenBank/DDBJ databases">
        <title>Deep-cultivation of Planctomycetes and their phenomic and genomic characterization uncovers novel biology.</title>
        <authorList>
            <person name="Wiegand S."/>
            <person name="Jogler M."/>
            <person name="Boedeker C."/>
            <person name="Pinto D."/>
            <person name="Vollmers J."/>
            <person name="Rivas-Marin E."/>
            <person name="Kohn T."/>
            <person name="Peeters S.H."/>
            <person name="Heuer A."/>
            <person name="Rast P."/>
            <person name="Oberbeckmann S."/>
            <person name="Bunk B."/>
            <person name="Jeske O."/>
            <person name="Meyerdierks A."/>
            <person name="Storesund J.E."/>
            <person name="Kallscheuer N."/>
            <person name="Luecker S."/>
            <person name="Lage O.M."/>
            <person name="Pohl T."/>
            <person name="Merkel B.J."/>
            <person name="Hornburger P."/>
            <person name="Mueller R.-W."/>
            <person name="Bruemmer F."/>
            <person name="Labrenz M."/>
            <person name="Spormann A.M."/>
            <person name="Op den Camp H."/>
            <person name="Overmann J."/>
            <person name="Amann R."/>
            <person name="Jetten M.S.M."/>
            <person name="Mascher T."/>
            <person name="Medema M.H."/>
            <person name="Devos D.P."/>
            <person name="Kaster A.-K."/>
            <person name="Ovreas L."/>
            <person name="Rohde M."/>
            <person name="Galperin M.Y."/>
            <person name="Jogler C."/>
        </authorList>
    </citation>
    <scope>NUCLEOTIDE SEQUENCE [LARGE SCALE GENOMIC DNA]</scope>
    <source>
        <strain evidence="7 8">Pan181</strain>
    </source>
</reference>
<dbReference type="PANTHER" id="PTHR23303:SF15">
    <property type="entry name" value="COLOSSIN-A"/>
    <property type="match status" value="1"/>
</dbReference>
<evidence type="ECO:0000256" key="1">
    <source>
        <dbReference type="ARBA" id="ARBA00004613"/>
    </source>
</evidence>
<dbReference type="NCBIfam" id="TIGR01451">
    <property type="entry name" value="B_ant_repeat"/>
    <property type="match status" value="2"/>
</dbReference>
<evidence type="ECO:0000313" key="8">
    <source>
        <dbReference type="Proteomes" id="UP000315750"/>
    </source>
</evidence>
<dbReference type="Pfam" id="PF01345">
    <property type="entry name" value="DUF11"/>
    <property type="match status" value="2"/>
</dbReference>
<evidence type="ECO:0000259" key="5">
    <source>
        <dbReference type="Pfam" id="PF01345"/>
    </source>
</evidence>
<feature type="region of interest" description="Disordered" evidence="4">
    <location>
        <begin position="135"/>
        <end position="157"/>
    </location>
</feature>
<dbReference type="InterPro" id="IPR001434">
    <property type="entry name" value="OmcB-like_DUF11"/>
</dbReference>
<dbReference type="InterPro" id="IPR047589">
    <property type="entry name" value="DUF11_rpt"/>
</dbReference>
<accession>A0A518ASK4</accession>
<organism evidence="7 8">
    <name type="scientific">Aeoliella mucimassa</name>
    <dbReference type="NCBI Taxonomy" id="2527972"/>
    <lineage>
        <taxon>Bacteria</taxon>
        <taxon>Pseudomonadati</taxon>
        <taxon>Planctomycetota</taxon>
        <taxon>Planctomycetia</taxon>
        <taxon>Pirellulales</taxon>
        <taxon>Lacipirellulaceae</taxon>
        <taxon>Aeoliella</taxon>
    </lineage>
</organism>
<keyword evidence="3" id="KW-0732">Signal</keyword>
<comment type="subcellular location">
    <subcellularLocation>
        <location evidence="1">Secreted</location>
    </subcellularLocation>
</comment>
<dbReference type="RefSeq" id="WP_145248991.1">
    <property type="nucleotide sequence ID" value="NZ_CP036278.1"/>
</dbReference>
<dbReference type="EMBL" id="CP036278">
    <property type="protein sequence ID" value="QDU57686.1"/>
    <property type="molecule type" value="Genomic_DNA"/>
</dbReference>
<evidence type="ECO:0000256" key="3">
    <source>
        <dbReference type="ARBA" id="ARBA00022729"/>
    </source>
</evidence>
<dbReference type="Gene3D" id="2.60.40.10">
    <property type="entry name" value="Immunoglobulins"/>
    <property type="match status" value="6"/>
</dbReference>
<dbReference type="PANTHER" id="PTHR23303">
    <property type="entry name" value="CARBOXYPEPTIDASE REGULATORY REGION-CONTAINING"/>
    <property type="match status" value="1"/>
</dbReference>